<keyword evidence="2" id="KW-0812">Transmembrane</keyword>
<sequence>MITLDTMREPSLEGKKYDIRVRPFQASDLSTVREMFLASMVNQSDSPFAKAMKGQLTAPLSWASYAAFVVGLIVRRWCSKRIGVSLSLLGSIIFAVHRTVLYIGLRRRVERNLKADLADIAGHYGMKEVADRNTGAVRYTPSGKSGFWIAEVGSEGKEPEAIGCVGLDANTNADPTSAELRRMSVVSSYRRKGVALLLVRALMEHSRENGIKTVFFSTSSFQEGAMKMYQRYGWKYQGKEDVSFWSQKIYWHNFSIQVDDFSL</sequence>
<comment type="caution">
    <text evidence="4">The sequence shown here is derived from an EMBL/GenBank/DDBJ whole genome shotgun (WGS) entry which is preliminary data.</text>
</comment>
<evidence type="ECO:0000259" key="3">
    <source>
        <dbReference type="PROSITE" id="PS51186"/>
    </source>
</evidence>
<dbReference type="InterPro" id="IPR000182">
    <property type="entry name" value="GNAT_dom"/>
</dbReference>
<dbReference type="InterPro" id="IPR050769">
    <property type="entry name" value="NAT_camello-type"/>
</dbReference>
<dbReference type="EMBL" id="JAACJL010000044">
    <property type="protein sequence ID" value="KAF4614585.1"/>
    <property type="molecule type" value="Genomic_DNA"/>
</dbReference>
<dbReference type="PROSITE" id="PS51186">
    <property type="entry name" value="GNAT"/>
    <property type="match status" value="1"/>
</dbReference>
<name>A0A8H4QNS7_9AGAR</name>
<reference evidence="4 5" key="1">
    <citation type="submission" date="2019-12" db="EMBL/GenBank/DDBJ databases">
        <authorList>
            <person name="Floudas D."/>
            <person name="Bentzer J."/>
            <person name="Ahren D."/>
            <person name="Johansson T."/>
            <person name="Persson P."/>
            <person name="Tunlid A."/>
        </authorList>
    </citation>
    <scope>NUCLEOTIDE SEQUENCE [LARGE SCALE GENOMIC DNA]</scope>
    <source>
        <strain evidence="4 5">CBS 102.39</strain>
    </source>
</reference>
<keyword evidence="2" id="KW-1133">Transmembrane helix</keyword>
<dbReference type="PANTHER" id="PTHR13947:SF37">
    <property type="entry name" value="LD18367P"/>
    <property type="match status" value="1"/>
</dbReference>
<accession>A0A8H4QNS7</accession>
<feature type="transmembrane region" description="Helical" evidence="2">
    <location>
        <begin position="56"/>
        <end position="74"/>
    </location>
</feature>
<protein>
    <recommendedName>
        <fullName evidence="3">N-acetyltransferase domain-containing protein</fullName>
    </recommendedName>
</protein>
<dbReference type="PANTHER" id="PTHR13947">
    <property type="entry name" value="GNAT FAMILY N-ACETYLTRANSFERASE"/>
    <property type="match status" value="1"/>
</dbReference>
<organism evidence="4 5">
    <name type="scientific">Agrocybe pediades</name>
    <dbReference type="NCBI Taxonomy" id="84607"/>
    <lineage>
        <taxon>Eukaryota</taxon>
        <taxon>Fungi</taxon>
        <taxon>Dikarya</taxon>
        <taxon>Basidiomycota</taxon>
        <taxon>Agaricomycotina</taxon>
        <taxon>Agaricomycetes</taxon>
        <taxon>Agaricomycetidae</taxon>
        <taxon>Agaricales</taxon>
        <taxon>Agaricineae</taxon>
        <taxon>Strophariaceae</taxon>
        <taxon>Agrocybe</taxon>
    </lineage>
</organism>
<proteinExistence type="predicted"/>
<keyword evidence="1" id="KW-0808">Transferase</keyword>
<keyword evidence="2" id="KW-0472">Membrane</keyword>
<evidence type="ECO:0000313" key="5">
    <source>
        <dbReference type="Proteomes" id="UP000521872"/>
    </source>
</evidence>
<evidence type="ECO:0000256" key="1">
    <source>
        <dbReference type="ARBA" id="ARBA00022679"/>
    </source>
</evidence>
<dbReference type="Gene3D" id="3.40.630.30">
    <property type="match status" value="1"/>
</dbReference>
<dbReference type="InterPro" id="IPR016181">
    <property type="entry name" value="Acyl_CoA_acyltransferase"/>
</dbReference>
<evidence type="ECO:0000256" key="2">
    <source>
        <dbReference type="SAM" id="Phobius"/>
    </source>
</evidence>
<feature type="transmembrane region" description="Helical" evidence="2">
    <location>
        <begin position="86"/>
        <end position="105"/>
    </location>
</feature>
<dbReference type="CDD" id="cd04301">
    <property type="entry name" value="NAT_SF"/>
    <property type="match status" value="1"/>
</dbReference>
<dbReference type="SUPFAM" id="SSF55729">
    <property type="entry name" value="Acyl-CoA N-acyltransferases (Nat)"/>
    <property type="match status" value="1"/>
</dbReference>
<evidence type="ECO:0000313" key="4">
    <source>
        <dbReference type="EMBL" id="KAF4614585.1"/>
    </source>
</evidence>
<feature type="domain" description="N-acetyltransferase" evidence="3">
    <location>
        <begin position="108"/>
        <end position="257"/>
    </location>
</feature>
<keyword evidence="5" id="KW-1185">Reference proteome</keyword>
<dbReference type="GO" id="GO:0008080">
    <property type="term" value="F:N-acetyltransferase activity"/>
    <property type="evidence" value="ECO:0007669"/>
    <property type="project" value="InterPro"/>
</dbReference>
<dbReference type="AlphaFoldDB" id="A0A8H4QNS7"/>
<gene>
    <name evidence="4" type="ORF">D9613_003445</name>
</gene>
<dbReference type="Pfam" id="PF00583">
    <property type="entry name" value="Acetyltransf_1"/>
    <property type="match status" value="1"/>
</dbReference>
<dbReference type="Proteomes" id="UP000521872">
    <property type="component" value="Unassembled WGS sequence"/>
</dbReference>